<feature type="compositionally biased region" description="Low complexity" evidence="1">
    <location>
        <begin position="90"/>
        <end position="99"/>
    </location>
</feature>
<gene>
    <name evidence="2" type="ORF">AVDCRST_MAG64-751</name>
</gene>
<feature type="compositionally biased region" description="Basic and acidic residues" evidence="1">
    <location>
        <begin position="9"/>
        <end position="23"/>
    </location>
</feature>
<dbReference type="EMBL" id="CADCUQ010000183">
    <property type="protein sequence ID" value="CAA9382549.1"/>
    <property type="molecule type" value="Genomic_DNA"/>
</dbReference>
<feature type="compositionally biased region" description="Basic and acidic residues" evidence="1">
    <location>
        <begin position="114"/>
        <end position="126"/>
    </location>
</feature>
<keyword evidence="2" id="KW-0689">Ribosomal protein</keyword>
<evidence type="ECO:0000313" key="2">
    <source>
        <dbReference type="EMBL" id="CAA9382549.1"/>
    </source>
</evidence>
<accession>A0A6J4NAD6</accession>
<feature type="non-terminal residue" evidence="2">
    <location>
        <position position="144"/>
    </location>
</feature>
<feature type="compositionally biased region" description="Basic residues" evidence="1">
    <location>
        <begin position="44"/>
        <end position="53"/>
    </location>
</feature>
<protein>
    <submittedName>
        <fullName evidence="2">LSU ribosomal protein L13p (L13Ae)</fullName>
    </submittedName>
</protein>
<proteinExistence type="predicted"/>
<feature type="compositionally biased region" description="Basic and acidic residues" evidence="1">
    <location>
        <begin position="54"/>
        <end position="67"/>
    </location>
</feature>
<sequence>EHVHAQAGRSDRELARRRCERPGARPSRRTRGPDPPGQAQGHLHPARRHRRLRDHPERGQGARDRPQGGRAGVSDVLPVPERPAHVQLQAHARAAPGKAGRARRAAHAAQEQDGPEHPRQAEDLPRRPPPAQRAAAEGAEVRVV</sequence>
<dbReference type="AlphaFoldDB" id="A0A6J4NAD6"/>
<keyword evidence="2" id="KW-0687">Ribonucleoprotein</keyword>
<dbReference type="GO" id="GO:0005840">
    <property type="term" value="C:ribosome"/>
    <property type="evidence" value="ECO:0007669"/>
    <property type="project" value="UniProtKB-KW"/>
</dbReference>
<evidence type="ECO:0000256" key="1">
    <source>
        <dbReference type="SAM" id="MobiDB-lite"/>
    </source>
</evidence>
<reference evidence="2" key="1">
    <citation type="submission" date="2020-02" db="EMBL/GenBank/DDBJ databases">
        <authorList>
            <person name="Meier V. D."/>
        </authorList>
    </citation>
    <scope>NUCLEOTIDE SEQUENCE</scope>
    <source>
        <strain evidence="2">AVDCRST_MAG64</strain>
    </source>
</reference>
<feature type="region of interest" description="Disordered" evidence="1">
    <location>
        <begin position="1"/>
        <end position="144"/>
    </location>
</feature>
<organism evidence="2">
    <name type="scientific">uncultured Phycisphaerae bacterium</name>
    <dbReference type="NCBI Taxonomy" id="904963"/>
    <lineage>
        <taxon>Bacteria</taxon>
        <taxon>Pseudomonadati</taxon>
        <taxon>Planctomycetota</taxon>
        <taxon>Phycisphaerae</taxon>
        <taxon>environmental samples</taxon>
    </lineage>
</organism>
<name>A0A6J4NAD6_9BACT</name>
<feature type="non-terminal residue" evidence="2">
    <location>
        <position position="1"/>
    </location>
</feature>